<sequence>MDCKATVEMKTIVFMLDGSGSVGTKGWLQQMDFMKSIASSIKPVLAGAVVMRKVPFVGLELDHHNASAIEETSRCVGQSHRDNCPQHPPRLRQLYDRDYSPSAPSGNDLFIQKGKKKVIYDFYSNPFDSHVHFPSCHLREYGYVILSVLISRSRHVIKSVNNCTTPGSDRIRPEHLKNLLPVLVNTMASLLTRYLSKCRYQVKIGTRKTSAIIALSAYCP</sequence>
<dbReference type="Proteomes" id="UP000024635">
    <property type="component" value="Unassembled WGS sequence"/>
</dbReference>
<dbReference type="OrthoDB" id="410104at2759"/>
<dbReference type="EMBL" id="JARK01001377">
    <property type="protein sequence ID" value="EYC14208.1"/>
    <property type="molecule type" value="Genomic_DNA"/>
</dbReference>
<reference evidence="2" key="1">
    <citation type="journal article" date="2015" name="Nat. Genet.">
        <title>The genome and transcriptome of the zoonotic hookworm Ancylostoma ceylanicum identify infection-specific gene families.</title>
        <authorList>
            <person name="Schwarz E.M."/>
            <person name="Hu Y."/>
            <person name="Antoshechkin I."/>
            <person name="Miller M.M."/>
            <person name="Sternberg P.W."/>
            <person name="Aroian R.V."/>
        </authorList>
    </citation>
    <scope>NUCLEOTIDE SEQUENCE</scope>
    <source>
        <strain evidence="2">HY135</strain>
    </source>
</reference>
<protein>
    <recommendedName>
        <fullName evidence="3">VWFA domain-containing protein</fullName>
    </recommendedName>
</protein>
<organism evidence="1 2">
    <name type="scientific">Ancylostoma ceylanicum</name>
    <dbReference type="NCBI Taxonomy" id="53326"/>
    <lineage>
        <taxon>Eukaryota</taxon>
        <taxon>Metazoa</taxon>
        <taxon>Ecdysozoa</taxon>
        <taxon>Nematoda</taxon>
        <taxon>Chromadorea</taxon>
        <taxon>Rhabditida</taxon>
        <taxon>Rhabditina</taxon>
        <taxon>Rhabditomorpha</taxon>
        <taxon>Strongyloidea</taxon>
        <taxon>Ancylostomatidae</taxon>
        <taxon>Ancylostomatinae</taxon>
        <taxon>Ancylostoma</taxon>
    </lineage>
</organism>
<evidence type="ECO:0008006" key="3">
    <source>
        <dbReference type="Google" id="ProtNLM"/>
    </source>
</evidence>
<dbReference type="AlphaFoldDB" id="A0A016UHW7"/>
<evidence type="ECO:0000313" key="2">
    <source>
        <dbReference type="Proteomes" id="UP000024635"/>
    </source>
</evidence>
<keyword evidence="2" id="KW-1185">Reference proteome</keyword>
<gene>
    <name evidence="1" type="primary">Acey_s0041.g400</name>
    <name evidence="1" type="ORF">Y032_0041g400</name>
</gene>
<name>A0A016UHW7_9BILA</name>
<dbReference type="SUPFAM" id="SSF53300">
    <property type="entry name" value="vWA-like"/>
    <property type="match status" value="1"/>
</dbReference>
<proteinExistence type="predicted"/>
<accession>A0A016UHW7</accession>
<dbReference type="InterPro" id="IPR036465">
    <property type="entry name" value="vWFA_dom_sf"/>
</dbReference>
<comment type="caution">
    <text evidence="1">The sequence shown here is derived from an EMBL/GenBank/DDBJ whole genome shotgun (WGS) entry which is preliminary data.</text>
</comment>
<evidence type="ECO:0000313" key="1">
    <source>
        <dbReference type="EMBL" id="EYC14208.1"/>
    </source>
</evidence>